<organism evidence="1">
    <name type="scientific">uncultured Chloroflexia bacterium</name>
    <dbReference type="NCBI Taxonomy" id="1672391"/>
    <lineage>
        <taxon>Bacteria</taxon>
        <taxon>Bacillati</taxon>
        <taxon>Chloroflexota</taxon>
        <taxon>Chloroflexia</taxon>
        <taxon>environmental samples</taxon>
    </lineage>
</organism>
<evidence type="ECO:0000313" key="1">
    <source>
        <dbReference type="EMBL" id="CAA9279166.1"/>
    </source>
</evidence>
<proteinExistence type="predicted"/>
<name>A0A6J4JJD1_9CHLR</name>
<gene>
    <name evidence="1" type="ORF">AVDCRST_MAG93-3073</name>
</gene>
<protein>
    <submittedName>
        <fullName evidence="1">Uncharacterized protein</fullName>
    </submittedName>
</protein>
<dbReference type="AlphaFoldDB" id="A0A6J4JJD1"/>
<dbReference type="EMBL" id="CADCTR010001053">
    <property type="protein sequence ID" value="CAA9279166.1"/>
    <property type="molecule type" value="Genomic_DNA"/>
</dbReference>
<accession>A0A6J4JJD1</accession>
<reference evidence="1" key="1">
    <citation type="submission" date="2020-02" db="EMBL/GenBank/DDBJ databases">
        <authorList>
            <person name="Meier V. D."/>
        </authorList>
    </citation>
    <scope>NUCLEOTIDE SEQUENCE</scope>
    <source>
        <strain evidence="1">AVDCRST_MAG93</strain>
    </source>
</reference>
<sequence>MRLPWSVVSLKECTRSMQKPTHLDHLPFPHPWYNKRFPGIWVSSTTRVTQPR</sequence>